<proteinExistence type="predicted"/>
<dbReference type="AlphaFoldDB" id="A0A1F6EDR2"/>
<protein>
    <submittedName>
        <fullName evidence="1">Uncharacterized protein</fullName>
    </submittedName>
</protein>
<dbReference type="EMBL" id="MFLV01000009">
    <property type="protein sequence ID" value="OGG71813.1"/>
    <property type="molecule type" value="Genomic_DNA"/>
</dbReference>
<organism evidence="1 2">
    <name type="scientific">Candidatus Kaiserbacteria bacterium RIFCSPLOWO2_01_FULL_51_21</name>
    <dbReference type="NCBI Taxonomy" id="1798508"/>
    <lineage>
        <taxon>Bacteria</taxon>
        <taxon>Candidatus Kaiseribacteriota</taxon>
    </lineage>
</organism>
<evidence type="ECO:0000313" key="2">
    <source>
        <dbReference type="Proteomes" id="UP000179115"/>
    </source>
</evidence>
<accession>A0A1F6EDR2</accession>
<dbReference type="STRING" id="1798508.A3A35_02740"/>
<evidence type="ECO:0000313" key="1">
    <source>
        <dbReference type="EMBL" id="OGG71813.1"/>
    </source>
</evidence>
<comment type="caution">
    <text evidence="1">The sequence shown here is derived from an EMBL/GenBank/DDBJ whole genome shotgun (WGS) entry which is preliminary data.</text>
</comment>
<sequence length="102" mass="11249">MRKKSVTRKASSPRKLTHAASSESFWVCSGLILGDLRALQSALSSGMNDAIYAYHVNRGRNDFAKWVSEVLKDQHCARALQKAKNRAGAARAVAIALKEYRS</sequence>
<reference evidence="1 2" key="1">
    <citation type="journal article" date="2016" name="Nat. Commun.">
        <title>Thousands of microbial genomes shed light on interconnected biogeochemical processes in an aquifer system.</title>
        <authorList>
            <person name="Anantharaman K."/>
            <person name="Brown C.T."/>
            <person name="Hug L.A."/>
            <person name="Sharon I."/>
            <person name="Castelle C.J."/>
            <person name="Probst A.J."/>
            <person name="Thomas B.C."/>
            <person name="Singh A."/>
            <person name="Wilkins M.J."/>
            <person name="Karaoz U."/>
            <person name="Brodie E.L."/>
            <person name="Williams K.H."/>
            <person name="Hubbard S.S."/>
            <person name="Banfield J.F."/>
        </authorList>
    </citation>
    <scope>NUCLEOTIDE SEQUENCE [LARGE SCALE GENOMIC DNA]</scope>
</reference>
<dbReference type="Proteomes" id="UP000179115">
    <property type="component" value="Unassembled WGS sequence"/>
</dbReference>
<name>A0A1F6EDR2_9BACT</name>
<gene>
    <name evidence="1" type="ORF">A3A35_02740</name>
</gene>